<dbReference type="OrthoDB" id="4779432at2759"/>
<evidence type="ECO:0000313" key="2">
    <source>
        <dbReference type="Proteomes" id="UP000758603"/>
    </source>
</evidence>
<sequence length="303" mass="34672">MSEEQKDILRRAGFLEGLISRWSPRKISRNAGFAQEGLDSYQEMHSALEYRAITWVLRCRDKNMGAYWKSPTPGQKSYHAKELVQYLLIHCRVKGSDKDLLLENFRQRFDRDVAYFEAHGLSIYNFHKVLESYMAALDYMFFDGLITNPESVAADTQPHGQLFMPRRYTAKLRVNHGAEPSGKMIAKWYMGTVEMYTHGVSGAHVQQLTLPQVVSTLAHELVHAFLDIFAWDDDVVRRTLHVGYKPPVHGYTKGHGPAFWSIYRFVACTLRDCAGPTAGLAFINDAEVAAKLYEDMLDLWDIV</sequence>
<dbReference type="GeneID" id="70137605"/>
<protein>
    <submittedName>
        <fullName evidence="1">Uncharacterized protein</fullName>
    </submittedName>
</protein>
<gene>
    <name evidence="1" type="ORF">BKA67DRAFT_672321</name>
</gene>
<dbReference type="EMBL" id="JAGPXC010000002">
    <property type="protein sequence ID" value="KAH6656572.1"/>
    <property type="molecule type" value="Genomic_DNA"/>
</dbReference>
<dbReference type="AlphaFoldDB" id="A0A9P8UR41"/>
<organism evidence="1 2">
    <name type="scientific">Truncatella angustata</name>
    <dbReference type="NCBI Taxonomy" id="152316"/>
    <lineage>
        <taxon>Eukaryota</taxon>
        <taxon>Fungi</taxon>
        <taxon>Dikarya</taxon>
        <taxon>Ascomycota</taxon>
        <taxon>Pezizomycotina</taxon>
        <taxon>Sordariomycetes</taxon>
        <taxon>Xylariomycetidae</taxon>
        <taxon>Amphisphaeriales</taxon>
        <taxon>Sporocadaceae</taxon>
        <taxon>Truncatella</taxon>
    </lineage>
</organism>
<comment type="caution">
    <text evidence="1">The sequence shown here is derived from an EMBL/GenBank/DDBJ whole genome shotgun (WGS) entry which is preliminary data.</text>
</comment>
<reference evidence="1" key="1">
    <citation type="journal article" date="2021" name="Nat. Commun.">
        <title>Genetic determinants of endophytism in the Arabidopsis root mycobiome.</title>
        <authorList>
            <person name="Mesny F."/>
            <person name="Miyauchi S."/>
            <person name="Thiergart T."/>
            <person name="Pickel B."/>
            <person name="Atanasova L."/>
            <person name="Karlsson M."/>
            <person name="Huettel B."/>
            <person name="Barry K.W."/>
            <person name="Haridas S."/>
            <person name="Chen C."/>
            <person name="Bauer D."/>
            <person name="Andreopoulos W."/>
            <person name="Pangilinan J."/>
            <person name="LaButti K."/>
            <person name="Riley R."/>
            <person name="Lipzen A."/>
            <person name="Clum A."/>
            <person name="Drula E."/>
            <person name="Henrissat B."/>
            <person name="Kohler A."/>
            <person name="Grigoriev I.V."/>
            <person name="Martin F.M."/>
            <person name="Hacquard S."/>
        </authorList>
    </citation>
    <scope>NUCLEOTIDE SEQUENCE</scope>
    <source>
        <strain evidence="1">MPI-SDFR-AT-0073</strain>
    </source>
</reference>
<evidence type="ECO:0000313" key="1">
    <source>
        <dbReference type="EMBL" id="KAH6656572.1"/>
    </source>
</evidence>
<name>A0A9P8UR41_9PEZI</name>
<accession>A0A9P8UR41</accession>
<dbReference type="RefSeq" id="XP_045960806.1">
    <property type="nucleotide sequence ID" value="XM_046108714.1"/>
</dbReference>
<keyword evidence="2" id="KW-1185">Reference proteome</keyword>
<proteinExistence type="predicted"/>
<dbReference type="Proteomes" id="UP000758603">
    <property type="component" value="Unassembled WGS sequence"/>
</dbReference>